<name>A0A3N4D9D3_9GAMM</name>
<evidence type="ECO:0000313" key="3">
    <source>
        <dbReference type="EMBL" id="RPA22493.1"/>
    </source>
</evidence>
<dbReference type="EMBL" id="RKKB01000052">
    <property type="protein sequence ID" value="RPA22388.1"/>
    <property type="molecule type" value="Genomic_DNA"/>
</dbReference>
<dbReference type="AlphaFoldDB" id="A0A3N4D9D3"/>
<organism evidence="3 4">
    <name type="scientific">Shewanella psychromarinicola</name>
    <dbReference type="NCBI Taxonomy" id="2487742"/>
    <lineage>
        <taxon>Bacteria</taxon>
        <taxon>Pseudomonadati</taxon>
        <taxon>Pseudomonadota</taxon>
        <taxon>Gammaproteobacteria</taxon>
        <taxon>Alteromonadales</taxon>
        <taxon>Shewanellaceae</taxon>
        <taxon>Shewanella</taxon>
    </lineage>
</organism>
<dbReference type="Pfam" id="PF12760">
    <property type="entry name" value="Zn_ribbon_IS1595"/>
    <property type="match status" value="1"/>
</dbReference>
<dbReference type="OrthoDB" id="5589846at2"/>
<comment type="caution">
    <text evidence="3">The sequence shown here is derived from an EMBL/GenBank/DDBJ whole genome shotgun (WGS) entry which is preliminary data.</text>
</comment>
<protein>
    <submittedName>
        <fullName evidence="3">IS1595 family transposase</fullName>
    </submittedName>
</protein>
<evidence type="ECO:0000313" key="2">
    <source>
        <dbReference type="EMBL" id="RPA22388.1"/>
    </source>
</evidence>
<evidence type="ECO:0000313" key="4">
    <source>
        <dbReference type="Proteomes" id="UP000278855"/>
    </source>
</evidence>
<gene>
    <name evidence="3" type="ORF">EGC77_21755</name>
    <name evidence="2" type="ORF">EGC77_22425</name>
</gene>
<sequence length="51" mass="6198">MKMPETSFFEWQRQFSAEIDCLNHIKKMRWPNGFVCPRCSCEHAYELTTRN</sequence>
<feature type="domain" description="Transposase zinc-ribbon" evidence="1">
    <location>
        <begin position="18"/>
        <end position="50"/>
    </location>
</feature>
<proteinExistence type="predicted"/>
<dbReference type="EMBL" id="RKKB01000037">
    <property type="protein sequence ID" value="RPA22493.1"/>
    <property type="molecule type" value="Genomic_DNA"/>
</dbReference>
<reference evidence="4" key="1">
    <citation type="submission" date="2018-11" db="EMBL/GenBank/DDBJ databases">
        <title>Shewanella sp. R106.</title>
        <authorList>
            <person name="Hwang Y.J."/>
            <person name="Hwang C.Y."/>
        </authorList>
    </citation>
    <scope>NUCLEOTIDE SEQUENCE [LARGE SCALE GENOMIC DNA]</scope>
    <source>
        <strain evidence="4">R106</strain>
    </source>
</reference>
<accession>A0A3N4D9D3</accession>
<reference evidence="3" key="2">
    <citation type="submission" date="2018-11" db="EMBL/GenBank/DDBJ databases">
        <authorList>
            <person name="Hwang Y.J."/>
            <person name="Hwang C.Y."/>
        </authorList>
    </citation>
    <scope>NUCLEOTIDE SEQUENCE</scope>
    <source>
        <strain evidence="3">R106</strain>
    </source>
</reference>
<evidence type="ECO:0000259" key="1">
    <source>
        <dbReference type="Pfam" id="PF12760"/>
    </source>
</evidence>
<feature type="non-terminal residue" evidence="3">
    <location>
        <position position="51"/>
    </location>
</feature>
<dbReference type="Proteomes" id="UP000278855">
    <property type="component" value="Unassembled WGS sequence"/>
</dbReference>
<dbReference type="InterPro" id="IPR024442">
    <property type="entry name" value="Transposase_Zn_ribbon"/>
</dbReference>
<dbReference type="RefSeq" id="WP_133306642.1">
    <property type="nucleotide sequence ID" value="NZ_RKKB01000037.1"/>
</dbReference>